<sequence>MSTNKLRKPPSLSNGSTTTSLTFSLASRGMTTSQRFYAPSVNSSPAAASTTTPIQPMTAVEQYWATRALKAEALLAAQETHQKEVRVLGHTHDAKRERELSLLAKEYKEKHASLERLLFFLLVLIALLVVLVIYLATHYTRHSMILAHKSQTSWWSAIGASHFTIPILSPFTSVVEQESSVIGAKSIGTFAAIAACLVYMVFRHWISVKPSASSTPSTMNVSTPTPFAMTRAIDR</sequence>
<evidence type="ECO:0000256" key="1">
    <source>
        <dbReference type="SAM" id="Phobius"/>
    </source>
</evidence>
<keyword evidence="1" id="KW-0812">Transmembrane</keyword>
<dbReference type="AlphaFoldDB" id="A0A8S0X029"/>
<accession>A0A8S0X029</accession>
<organism evidence="2 3">
    <name type="scientific">Cyclocybe aegerita</name>
    <name type="common">Black poplar mushroom</name>
    <name type="synonym">Agrocybe aegerita</name>
    <dbReference type="NCBI Taxonomy" id="1973307"/>
    <lineage>
        <taxon>Eukaryota</taxon>
        <taxon>Fungi</taxon>
        <taxon>Dikarya</taxon>
        <taxon>Basidiomycota</taxon>
        <taxon>Agaricomycotina</taxon>
        <taxon>Agaricomycetes</taxon>
        <taxon>Agaricomycetidae</taxon>
        <taxon>Agaricales</taxon>
        <taxon>Agaricineae</taxon>
        <taxon>Bolbitiaceae</taxon>
        <taxon>Cyclocybe</taxon>
    </lineage>
</organism>
<evidence type="ECO:0000313" key="2">
    <source>
        <dbReference type="EMBL" id="CAA7269986.1"/>
    </source>
</evidence>
<dbReference type="OrthoDB" id="3265172at2759"/>
<protein>
    <submittedName>
        <fullName evidence="2">Uncharacterized protein</fullName>
    </submittedName>
</protein>
<keyword evidence="1" id="KW-1133">Transmembrane helix</keyword>
<evidence type="ECO:0000313" key="3">
    <source>
        <dbReference type="Proteomes" id="UP000467700"/>
    </source>
</evidence>
<proteinExistence type="predicted"/>
<comment type="caution">
    <text evidence="2">The sequence shown here is derived from an EMBL/GenBank/DDBJ whole genome shotgun (WGS) entry which is preliminary data.</text>
</comment>
<gene>
    <name evidence="2" type="ORF">AAE3_LOCUS12243</name>
</gene>
<feature type="transmembrane region" description="Helical" evidence="1">
    <location>
        <begin position="187"/>
        <end position="206"/>
    </location>
</feature>
<keyword evidence="3" id="KW-1185">Reference proteome</keyword>
<feature type="transmembrane region" description="Helical" evidence="1">
    <location>
        <begin position="117"/>
        <end position="135"/>
    </location>
</feature>
<keyword evidence="1" id="KW-0472">Membrane</keyword>
<name>A0A8S0X029_CYCAE</name>
<dbReference type="EMBL" id="CACVBS010000083">
    <property type="protein sequence ID" value="CAA7269986.1"/>
    <property type="molecule type" value="Genomic_DNA"/>
</dbReference>
<reference evidence="2 3" key="1">
    <citation type="submission" date="2020-01" db="EMBL/GenBank/DDBJ databases">
        <authorList>
            <person name="Gupta K D."/>
        </authorList>
    </citation>
    <scope>NUCLEOTIDE SEQUENCE [LARGE SCALE GENOMIC DNA]</scope>
</reference>
<dbReference type="Proteomes" id="UP000467700">
    <property type="component" value="Unassembled WGS sequence"/>
</dbReference>